<accession>A0A7J8S4R0</accession>
<name>A0A7J8S4R0_GOSDV</name>
<proteinExistence type="predicted"/>
<dbReference type="Proteomes" id="UP000593561">
    <property type="component" value="Unassembled WGS sequence"/>
</dbReference>
<evidence type="ECO:0000313" key="1">
    <source>
        <dbReference type="EMBL" id="MBA0620576.1"/>
    </source>
</evidence>
<dbReference type="AlphaFoldDB" id="A0A7J8S4R0"/>
<gene>
    <name evidence="1" type="ORF">Godav_006278</name>
</gene>
<keyword evidence="2" id="KW-1185">Reference proteome</keyword>
<comment type="caution">
    <text evidence="1">The sequence shown here is derived from an EMBL/GenBank/DDBJ whole genome shotgun (WGS) entry which is preliminary data.</text>
</comment>
<protein>
    <submittedName>
        <fullName evidence="1">Uncharacterized protein</fullName>
    </submittedName>
</protein>
<sequence>MESLSWKRDFLIKWKTMRLSGYGSRRHNKKRATA</sequence>
<reference evidence="1 2" key="1">
    <citation type="journal article" date="2019" name="Genome Biol. Evol.">
        <title>Insights into the evolution of the New World diploid cottons (Gossypium, subgenus Houzingenia) based on genome sequencing.</title>
        <authorList>
            <person name="Grover C.E."/>
            <person name="Arick M.A. 2nd"/>
            <person name="Thrash A."/>
            <person name="Conover J.L."/>
            <person name="Sanders W.S."/>
            <person name="Peterson D.G."/>
            <person name="Frelichowski J.E."/>
            <person name="Scheffler J.A."/>
            <person name="Scheffler B.E."/>
            <person name="Wendel J.F."/>
        </authorList>
    </citation>
    <scope>NUCLEOTIDE SEQUENCE [LARGE SCALE GENOMIC DNA]</scope>
    <source>
        <strain evidence="1">27</strain>
        <tissue evidence="1">Leaf</tissue>
    </source>
</reference>
<organism evidence="1 2">
    <name type="scientific">Gossypium davidsonii</name>
    <name type="common">Davidson's cotton</name>
    <name type="synonym">Gossypium klotzschianum subsp. davidsonii</name>
    <dbReference type="NCBI Taxonomy" id="34287"/>
    <lineage>
        <taxon>Eukaryota</taxon>
        <taxon>Viridiplantae</taxon>
        <taxon>Streptophyta</taxon>
        <taxon>Embryophyta</taxon>
        <taxon>Tracheophyta</taxon>
        <taxon>Spermatophyta</taxon>
        <taxon>Magnoliopsida</taxon>
        <taxon>eudicotyledons</taxon>
        <taxon>Gunneridae</taxon>
        <taxon>Pentapetalae</taxon>
        <taxon>rosids</taxon>
        <taxon>malvids</taxon>
        <taxon>Malvales</taxon>
        <taxon>Malvaceae</taxon>
        <taxon>Malvoideae</taxon>
        <taxon>Gossypium</taxon>
    </lineage>
</organism>
<evidence type="ECO:0000313" key="2">
    <source>
        <dbReference type="Proteomes" id="UP000593561"/>
    </source>
</evidence>
<dbReference type="EMBL" id="JABFAC010000008">
    <property type="protein sequence ID" value="MBA0620576.1"/>
    <property type="molecule type" value="Genomic_DNA"/>
</dbReference>